<protein>
    <recommendedName>
        <fullName evidence="1">RiboL-PSP-HEPN domain-containing protein</fullName>
    </recommendedName>
</protein>
<reference evidence="2 3" key="1">
    <citation type="submission" date="2018-11" db="EMBL/GenBank/DDBJ databases">
        <title>Flavobacterium sp. nov., YIM 102701-2 draft genome.</title>
        <authorList>
            <person name="Li G."/>
            <person name="Jiang Y."/>
        </authorList>
    </citation>
    <scope>NUCLEOTIDE SEQUENCE [LARGE SCALE GENOMIC DNA]</scope>
    <source>
        <strain evidence="2 3">YIM 102701-2</strain>
    </source>
</reference>
<organism evidence="2 3">
    <name type="scientific">Paenimyroides tangerinum</name>
    <dbReference type="NCBI Taxonomy" id="2488728"/>
    <lineage>
        <taxon>Bacteria</taxon>
        <taxon>Pseudomonadati</taxon>
        <taxon>Bacteroidota</taxon>
        <taxon>Flavobacteriia</taxon>
        <taxon>Flavobacteriales</taxon>
        <taxon>Flavobacteriaceae</taxon>
        <taxon>Paenimyroides</taxon>
    </lineage>
</organism>
<dbReference type="EMBL" id="RQVQ01000010">
    <property type="protein sequence ID" value="RRJ91569.1"/>
    <property type="molecule type" value="Genomic_DNA"/>
</dbReference>
<sequence length="161" mass="18850">MFSNIELTRQYTKIQNLILKAKTFEPDDELRSHLAKYLCVLSSGFIENAIYHTFSDIAHRNCIPSIVLTYTKGQLYKLQNTNTEKIKEVTKSFNPIWWENGLRDFLQQDNRSTAINYIFKDRHNIAHGRDSEITIDKLEEYLAKTVEVIKYLEDELENASA</sequence>
<dbReference type="InterPro" id="IPR041519">
    <property type="entry name" value="HEPN_RiboL-PSP"/>
</dbReference>
<evidence type="ECO:0000313" key="2">
    <source>
        <dbReference type="EMBL" id="RRJ91569.1"/>
    </source>
</evidence>
<dbReference type="Proteomes" id="UP000275719">
    <property type="component" value="Unassembled WGS sequence"/>
</dbReference>
<evidence type="ECO:0000313" key="3">
    <source>
        <dbReference type="Proteomes" id="UP000275719"/>
    </source>
</evidence>
<dbReference type="RefSeq" id="WP_125018501.1">
    <property type="nucleotide sequence ID" value="NZ_RQVQ01000010.1"/>
</dbReference>
<evidence type="ECO:0000259" key="1">
    <source>
        <dbReference type="Pfam" id="PF18735"/>
    </source>
</evidence>
<dbReference type="Pfam" id="PF18735">
    <property type="entry name" value="HEPN_RiboL-PSP"/>
    <property type="match status" value="1"/>
</dbReference>
<gene>
    <name evidence="2" type="ORF">EG240_06070</name>
</gene>
<dbReference type="OrthoDB" id="1439400at2"/>
<dbReference type="AlphaFoldDB" id="A0A3P3WD64"/>
<accession>A0A3P3WD64</accession>
<name>A0A3P3WD64_9FLAO</name>
<comment type="caution">
    <text evidence="2">The sequence shown here is derived from an EMBL/GenBank/DDBJ whole genome shotgun (WGS) entry which is preliminary data.</text>
</comment>
<keyword evidence="3" id="KW-1185">Reference proteome</keyword>
<proteinExistence type="predicted"/>
<feature type="domain" description="RiboL-PSP-HEPN" evidence="1">
    <location>
        <begin position="12"/>
        <end position="158"/>
    </location>
</feature>